<reference evidence="3 4" key="1">
    <citation type="submission" date="2016-10" db="EMBL/GenBank/DDBJ databases">
        <authorList>
            <person name="de Groot N.N."/>
        </authorList>
    </citation>
    <scope>NUCLEOTIDE SEQUENCE [LARGE SCALE GENOMIC DNA]</scope>
    <source>
        <strain evidence="3 4">DSM 25186</strain>
    </source>
</reference>
<dbReference type="InterPro" id="IPR006015">
    <property type="entry name" value="Universal_stress_UspA"/>
</dbReference>
<proteinExistence type="inferred from homology"/>
<dbReference type="AlphaFoldDB" id="A0A1G9IYU8"/>
<dbReference type="Gene3D" id="3.40.50.620">
    <property type="entry name" value="HUPs"/>
    <property type="match status" value="2"/>
</dbReference>
<name>A0A1G9IYU8_9BACT</name>
<dbReference type="STRING" id="1075417.SAMN05421823_105149"/>
<dbReference type="RefSeq" id="WP_089683159.1">
    <property type="nucleotide sequence ID" value="NZ_FNFO01000005.1"/>
</dbReference>
<dbReference type="InterPro" id="IPR014729">
    <property type="entry name" value="Rossmann-like_a/b/a_fold"/>
</dbReference>
<dbReference type="SUPFAM" id="SSF52402">
    <property type="entry name" value="Adenine nucleotide alpha hydrolases-like"/>
    <property type="match status" value="2"/>
</dbReference>
<dbReference type="OrthoDB" id="1522603at2"/>
<protein>
    <submittedName>
        <fullName evidence="3">Nucleotide-binding universal stress protein, UspA family</fullName>
    </submittedName>
</protein>
<dbReference type="PANTHER" id="PTHR46268:SF6">
    <property type="entry name" value="UNIVERSAL STRESS PROTEIN UP12"/>
    <property type="match status" value="1"/>
</dbReference>
<evidence type="ECO:0000313" key="4">
    <source>
        <dbReference type="Proteomes" id="UP000198510"/>
    </source>
</evidence>
<dbReference type="PRINTS" id="PR01438">
    <property type="entry name" value="UNVRSLSTRESS"/>
</dbReference>
<keyword evidence="4" id="KW-1185">Reference proteome</keyword>
<evidence type="ECO:0000313" key="3">
    <source>
        <dbReference type="EMBL" id="SDL30282.1"/>
    </source>
</evidence>
<feature type="domain" description="UspA" evidence="2">
    <location>
        <begin position="151"/>
        <end position="273"/>
    </location>
</feature>
<dbReference type="Pfam" id="PF00582">
    <property type="entry name" value="Usp"/>
    <property type="match status" value="2"/>
</dbReference>
<feature type="domain" description="UspA" evidence="2">
    <location>
        <begin position="1"/>
        <end position="143"/>
    </location>
</feature>
<dbReference type="CDD" id="cd00293">
    <property type="entry name" value="USP-like"/>
    <property type="match status" value="2"/>
</dbReference>
<dbReference type="Proteomes" id="UP000198510">
    <property type="component" value="Unassembled WGS sequence"/>
</dbReference>
<dbReference type="PANTHER" id="PTHR46268">
    <property type="entry name" value="STRESS RESPONSE PROTEIN NHAX"/>
    <property type="match status" value="1"/>
</dbReference>
<gene>
    <name evidence="3" type="ORF">SAMN05421823_105149</name>
</gene>
<comment type="similarity">
    <text evidence="1">Belongs to the universal stress protein A family.</text>
</comment>
<dbReference type="InterPro" id="IPR006016">
    <property type="entry name" value="UspA"/>
</dbReference>
<accession>A0A1G9IYU8</accession>
<sequence>MKKILVPTDFTDVAHHALHLAAQLAQQTGAEVELLHVLETTSTAPYDLPEKVVGATGNTFLDYLEASAREQLEKTARAYADVPIRYLVRQGSPFRAIDQRASEQRVDLIVMGSKGSSGLDELLIGSNAERVVRFAPCPVLVVKGNLSLAAIKKVVYVTDFAPEQAEAVSHFLKFMSLLEAEVHLLYINTPTDWITSRAALKKMEAFRAQHNLNAQFTLYSDATEEEGIHHFVSDIGAQLVAMPTYGRTGITRLIAGGSITENVLNHTRVALWTYRLRE</sequence>
<organism evidence="3 4">
    <name type="scientific">Catalinimonas alkaloidigena</name>
    <dbReference type="NCBI Taxonomy" id="1075417"/>
    <lineage>
        <taxon>Bacteria</taxon>
        <taxon>Pseudomonadati</taxon>
        <taxon>Bacteroidota</taxon>
        <taxon>Cytophagia</taxon>
        <taxon>Cytophagales</taxon>
        <taxon>Catalimonadaceae</taxon>
        <taxon>Catalinimonas</taxon>
    </lineage>
</organism>
<evidence type="ECO:0000259" key="2">
    <source>
        <dbReference type="Pfam" id="PF00582"/>
    </source>
</evidence>
<dbReference type="EMBL" id="FNFO01000005">
    <property type="protein sequence ID" value="SDL30282.1"/>
    <property type="molecule type" value="Genomic_DNA"/>
</dbReference>
<evidence type="ECO:0000256" key="1">
    <source>
        <dbReference type="ARBA" id="ARBA00008791"/>
    </source>
</evidence>